<dbReference type="Proteomes" id="UP000800235">
    <property type="component" value="Unassembled WGS sequence"/>
</dbReference>
<dbReference type="Pfam" id="PF00400">
    <property type="entry name" value="WD40"/>
    <property type="match status" value="6"/>
</dbReference>
<evidence type="ECO:0000256" key="4">
    <source>
        <dbReference type="ARBA" id="ARBA00022737"/>
    </source>
</evidence>
<dbReference type="InterPro" id="IPR036047">
    <property type="entry name" value="F-box-like_dom_sf"/>
</dbReference>
<comment type="caution">
    <text evidence="9">The sequence shown here is derived from an EMBL/GenBank/DDBJ whole genome shotgun (WGS) entry which is preliminary data.</text>
</comment>
<keyword evidence="3 6" id="KW-0853">WD repeat</keyword>
<evidence type="ECO:0000313" key="9">
    <source>
        <dbReference type="EMBL" id="KAF2433637.1"/>
    </source>
</evidence>
<evidence type="ECO:0000256" key="6">
    <source>
        <dbReference type="PROSITE-ProRule" id="PRU00221"/>
    </source>
</evidence>
<evidence type="ECO:0000259" key="8">
    <source>
        <dbReference type="PROSITE" id="PS50181"/>
    </source>
</evidence>
<dbReference type="SUPFAM" id="SSF50978">
    <property type="entry name" value="WD40 repeat-like"/>
    <property type="match status" value="1"/>
</dbReference>
<dbReference type="Gene3D" id="2.130.10.10">
    <property type="entry name" value="YVTN repeat-like/Quinoprotein amine dehydrogenase"/>
    <property type="match status" value="3"/>
</dbReference>
<feature type="region of interest" description="Disordered" evidence="7">
    <location>
        <begin position="530"/>
        <end position="597"/>
    </location>
</feature>
<reference evidence="9" key="1">
    <citation type="journal article" date="2020" name="Stud. Mycol.">
        <title>101 Dothideomycetes genomes: a test case for predicting lifestyles and emergence of pathogens.</title>
        <authorList>
            <person name="Haridas S."/>
            <person name="Albert R."/>
            <person name="Binder M."/>
            <person name="Bloem J."/>
            <person name="Labutti K."/>
            <person name="Salamov A."/>
            <person name="Andreopoulos B."/>
            <person name="Baker S."/>
            <person name="Barry K."/>
            <person name="Bills G."/>
            <person name="Bluhm B."/>
            <person name="Cannon C."/>
            <person name="Castanera R."/>
            <person name="Culley D."/>
            <person name="Daum C."/>
            <person name="Ezra D."/>
            <person name="Gonzalez J."/>
            <person name="Henrissat B."/>
            <person name="Kuo A."/>
            <person name="Liang C."/>
            <person name="Lipzen A."/>
            <person name="Lutzoni F."/>
            <person name="Magnuson J."/>
            <person name="Mondo S."/>
            <person name="Nolan M."/>
            <person name="Ohm R."/>
            <person name="Pangilinan J."/>
            <person name="Park H.-J."/>
            <person name="Ramirez L."/>
            <person name="Alfaro M."/>
            <person name="Sun H."/>
            <person name="Tritt A."/>
            <person name="Yoshinaga Y."/>
            <person name="Zwiers L.-H."/>
            <person name="Turgeon B."/>
            <person name="Goodwin S."/>
            <person name="Spatafora J."/>
            <person name="Crous P."/>
            <person name="Grigoriev I."/>
        </authorList>
    </citation>
    <scope>NUCLEOTIDE SEQUENCE</scope>
    <source>
        <strain evidence="9">CBS 130266</strain>
    </source>
</reference>
<dbReference type="InterPro" id="IPR001810">
    <property type="entry name" value="F-box_dom"/>
</dbReference>
<dbReference type="SMART" id="SM00320">
    <property type="entry name" value="WD40"/>
    <property type="match status" value="7"/>
</dbReference>
<dbReference type="PRINTS" id="PR00320">
    <property type="entry name" value="GPROTEINBRPT"/>
</dbReference>
<proteinExistence type="inferred from homology"/>
<dbReference type="OrthoDB" id="5580488at2759"/>
<dbReference type="InterPro" id="IPR020472">
    <property type="entry name" value="WD40_PAC1"/>
</dbReference>
<dbReference type="CDD" id="cd22147">
    <property type="entry name" value="F-box_SpPof1-like"/>
    <property type="match status" value="1"/>
</dbReference>
<keyword evidence="10" id="KW-1185">Reference proteome</keyword>
<dbReference type="InterPro" id="IPR036322">
    <property type="entry name" value="WD40_repeat_dom_sf"/>
</dbReference>
<feature type="compositionally biased region" description="Basic and acidic residues" evidence="7">
    <location>
        <begin position="551"/>
        <end position="570"/>
    </location>
</feature>
<dbReference type="PROSITE" id="PS00678">
    <property type="entry name" value="WD_REPEATS_1"/>
    <property type="match status" value="3"/>
</dbReference>
<keyword evidence="5" id="KW-0833">Ubl conjugation pathway</keyword>
<dbReference type="SUPFAM" id="SSF50998">
    <property type="entry name" value="Quinoprotein alcohol dehydrogenase-like"/>
    <property type="match status" value="1"/>
</dbReference>
<comment type="similarity">
    <text evidence="2">Belongs to the WD repeat MET30/SCONB/SCON-2 family.</text>
</comment>
<comment type="pathway">
    <text evidence="1">Protein modification; protein ubiquitination.</text>
</comment>
<dbReference type="InterPro" id="IPR051075">
    <property type="entry name" value="SCF_subunit_WD-repeat"/>
</dbReference>
<feature type="repeat" description="WD" evidence="6">
    <location>
        <begin position="625"/>
        <end position="664"/>
    </location>
</feature>
<dbReference type="SMART" id="SM00256">
    <property type="entry name" value="FBOX"/>
    <property type="match status" value="1"/>
</dbReference>
<evidence type="ECO:0000256" key="3">
    <source>
        <dbReference type="ARBA" id="ARBA00022574"/>
    </source>
</evidence>
<dbReference type="EMBL" id="MU007020">
    <property type="protein sequence ID" value="KAF2433637.1"/>
    <property type="molecule type" value="Genomic_DNA"/>
</dbReference>
<dbReference type="PANTHER" id="PTHR19872">
    <property type="entry name" value="UBIQUITIN LIGASE SPECIFICITY FACTOR/HREP PROTEIN"/>
    <property type="match status" value="1"/>
</dbReference>
<dbReference type="Pfam" id="PF12937">
    <property type="entry name" value="F-box-like"/>
    <property type="match status" value="1"/>
</dbReference>
<organism evidence="9 10">
    <name type="scientific">Tothia fuscella</name>
    <dbReference type="NCBI Taxonomy" id="1048955"/>
    <lineage>
        <taxon>Eukaryota</taxon>
        <taxon>Fungi</taxon>
        <taxon>Dikarya</taxon>
        <taxon>Ascomycota</taxon>
        <taxon>Pezizomycotina</taxon>
        <taxon>Dothideomycetes</taxon>
        <taxon>Pleosporomycetidae</taxon>
        <taxon>Venturiales</taxon>
        <taxon>Cylindrosympodiaceae</taxon>
        <taxon>Tothia</taxon>
    </lineage>
</organism>
<feature type="repeat" description="WD" evidence="6">
    <location>
        <begin position="462"/>
        <end position="503"/>
    </location>
</feature>
<name>A0A9P4NXW0_9PEZI</name>
<dbReference type="AlphaFoldDB" id="A0A9P4NXW0"/>
<dbReference type="InterPro" id="IPR011047">
    <property type="entry name" value="Quinoprotein_ADH-like_sf"/>
</dbReference>
<sequence>MLLCPTSEEDESFESGRRRLRGPAVVVDCEDDNDKNEEIPIASSSKTVTPYLSEHIPKTYNPMSGPDGQVIPSTEDAPSANTKYCNRHRPDRKCRRQANEPSMEQLQSELNTLSQTDQQSISHVWSIFSAAPAKQRNLILQGILSACCFPQLSFISASVRDLINIDFLTLLPPELGFKILCYLDTTSLCKAAQVSRRWRQLADDDVVWHKMCEQHIDRKCIKCGWGLPLLERKRLRLEKRQIQLRATGRGMNEWSPNITPLPESPPSSREASTEPVFGRKRSLEEEEISPESVAKRLRITPLSNESQQRAVTKQPWKDVYKARFKVGINWKHGRCNIKTLKGHTNGVTCLQFRANILASGSYDTTIKIWNMESKEEIRTLKGNDGHTLGVRCLQFDDKQLVSGSLDGTVKIWDWTTGQLIKTLTGPTQGVLSVHFDGPYLCAGSMDNHIYIWNTQTKRAYRIVGHTDFVNSVKLDVASRTLFSASDDNTAVLWDLDTQKPIRIFRQHTGPVQQVLPLPHEFEVDESDLPEYVPDVDTDTDSEHEHHHHHDSIHEHDHQDVPNAHTHESHPRTRKAHATPPPPLSNPSLFPDDSDRPNPPQYILTAALDATICLWHVPTGRCLRIFFGHLEGVWALAADTLRVVSGAEDRMVKVWDPRTGHCEKTYTGHEGPVTCVGLSGERVVSGSEDTDIRVLEFADEGPGGEVA</sequence>
<feature type="repeat" description="WD" evidence="6">
    <location>
        <begin position="383"/>
        <end position="422"/>
    </location>
</feature>
<evidence type="ECO:0000256" key="1">
    <source>
        <dbReference type="ARBA" id="ARBA00004906"/>
    </source>
</evidence>
<evidence type="ECO:0000256" key="2">
    <source>
        <dbReference type="ARBA" id="ARBA00007968"/>
    </source>
</evidence>
<evidence type="ECO:0000256" key="7">
    <source>
        <dbReference type="SAM" id="MobiDB-lite"/>
    </source>
</evidence>
<dbReference type="InterPro" id="IPR019775">
    <property type="entry name" value="WD40_repeat_CS"/>
</dbReference>
<dbReference type="PROSITE" id="PS50082">
    <property type="entry name" value="WD_REPEATS_2"/>
    <property type="match status" value="5"/>
</dbReference>
<feature type="repeat" description="WD" evidence="6">
    <location>
        <begin position="340"/>
        <end position="379"/>
    </location>
</feature>
<accession>A0A9P4NXW0</accession>
<feature type="compositionally biased region" description="Acidic residues" evidence="7">
    <location>
        <begin position="530"/>
        <end position="541"/>
    </location>
</feature>
<evidence type="ECO:0000256" key="5">
    <source>
        <dbReference type="ARBA" id="ARBA00022786"/>
    </source>
</evidence>
<dbReference type="CDD" id="cd00200">
    <property type="entry name" value="WD40"/>
    <property type="match status" value="1"/>
</dbReference>
<feature type="domain" description="F-box" evidence="8">
    <location>
        <begin position="165"/>
        <end position="211"/>
    </location>
</feature>
<evidence type="ECO:0000313" key="10">
    <source>
        <dbReference type="Proteomes" id="UP000800235"/>
    </source>
</evidence>
<protein>
    <submittedName>
        <fullName evidence="9">WD40 repeat-like protein</fullName>
    </submittedName>
</protein>
<dbReference type="InterPro" id="IPR001680">
    <property type="entry name" value="WD40_rpt"/>
</dbReference>
<dbReference type="PROSITE" id="PS50181">
    <property type="entry name" value="FBOX"/>
    <property type="match status" value="1"/>
</dbReference>
<dbReference type="SUPFAM" id="SSF81383">
    <property type="entry name" value="F-box domain"/>
    <property type="match status" value="1"/>
</dbReference>
<gene>
    <name evidence="9" type="ORF">EJ08DRAFT_583533</name>
</gene>
<keyword evidence="4" id="KW-0677">Repeat</keyword>
<dbReference type="Gene3D" id="1.20.1280.50">
    <property type="match status" value="1"/>
</dbReference>
<feature type="repeat" description="WD" evidence="6">
    <location>
        <begin position="423"/>
        <end position="462"/>
    </location>
</feature>
<feature type="region of interest" description="Disordered" evidence="7">
    <location>
        <begin position="72"/>
        <end position="91"/>
    </location>
</feature>
<dbReference type="PANTHER" id="PTHR19872:SF9">
    <property type="entry name" value="UBIQUITIN-BINDING SDF UBIQUITIN LIGASE COMPLEX SUBUNIT"/>
    <property type="match status" value="1"/>
</dbReference>
<dbReference type="InterPro" id="IPR015943">
    <property type="entry name" value="WD40/YVTN_repeat-like_dom_sf"/>
</dbReference>
<feature type="region of interest" description="Disordered" evidence="7">
    <location>
        <begin position="253"/>
        <end position="282"/>
    </location>
</feature>
<dbReference type="FunFam" id="1.20.1280.50:FF:000016">
    <property type="entry name" value="E3 ubiquitin ligase complex SCF subunit sconB"/>
    <property type="match status" value="1"/>
</dbReference>
<dbReference type="PROSITE" id="PS50294">
    <property type="entry name" value="WD_REPEATS_REGION"/>
    <property type="match status" value="3"/>
</dbReference>